<feature type="domain" description="ABC transporter" evidence="4">
    <location>
        <begin position="14"/>
        <end position="235"/>
    </location>
</feature>
<protein>
    <submittedName>
        <fullName evidence="5">ABC-F family ATP-binding cassette domain-containing protein</fullName>
    </submittedName>
</protein>
<dbReference type="InterPro" id="IPR003593">
    <property type="entry name" value="AAA+_ATPase"/>
</dbReference>
<dbReference type="CDD" id="cd03221">
    <property type="entry name" value="ABCF_EF-3"/>
    <property type="match status" value="2"/>
</dbReference>
<keyword evidence="2" id="KW-0547">Nucleotide-binding</keyword>
<proteinExistence type="predicted"/>
<keyword evidence="1" id="KW-0677">Repeat</keyword>
<evidence type="ECO:0000256" key="3">
    <source>
        <dbReference type="ARBA" id="ARBA00022840"/>
    </source>
</evidence>
<dbReference type="EMBL" id="JAERQM010000001">
    <property type="protein sequence ID" value="MBU8542736.1"/>
    <property type="molecule type" value="Genomic_DNA"/>
</dbReference>
<dbReference type="PANTHER" id="PTHR19211">
    <property type="entry name" value="ATP-BINDING TRANSPORT PROTEIN-RELATED"/>
    <property type="match status" value="1"/>
</dbReference>
<keyword evidence="3 5" id="KW-0067">ATP-binding</keyword>
<evidence type="ECO:0000256" key="1">
    <source>
        <dbReference type="ARBA" id="ARBA00022737"/>
    </source>
</evidence>
<dbReference type="GO" id="GO:0005524">
    <property type="term" value="F:ATP binding"/>
    <property type="evidence" value="ECO:0007669"/>
    <property type="project" value="UniProtKB-KW"/>
</dbReference>
<dbReference type="PANTHER" id="PTHR19211:SF14">
    <property type="entry name" value="ATP-BINDING CASSETTE SUB-FAMILY F MEMBER 1"/>
    <property type="match status" value="1"/>
</dbReference>
<dbReference type="Proteomes" id="UP000689967">
    <property type="component" value="Unassembled WGS sequence"/>
</dbReference>
<dbReference type="PROSITE" id="PS50893">
    <property type="entry name" value="ABC_TRANSPORTER_2"/>
    <property type="match status" value="2"/>
</dbReference>
<dbReference type="PROSITE" id="PS00211">
    <property type="entry name" value="ABC_TRANSPORTER_1"/>
    <property type="match status" value="1"/>
</dbReference>
<dbReference type="InterPro" id="IPR017871">
    <property type="entry name" value="ABC_transporter-like_CS"/>
</dbReference>
<dbReference type="InterPro" id="IPR050611">
    <property type="entry name" value="ABCF"/>
</dbReference>
<comment type="caution">
    <text evidence="5">The sequence shown here is derived from an EMBL/GenBank/DDBJ whole genome shotgun (WGS) entry which is preliminary data.</text>
</comment>
<reference evidence="5 6" key="1">
    <citation type="submission" date="2021-01" db="EMBL/GenBank/DDBJ databases">
        <title>Roseomonas sp. nov, a bacterium isolated from an oil production mixture in Yumen Oilfield.</title>
        <authorList>
            <person name="Wu D."/>
        </authorList>
    </citation>
    <scope>NUCLEOTIDE SEQUENCE [LARGE SCALE GENOMIC DNA]</scope>
    <source>
        <strain evidence="5 6">ROY-5-3</strain>
    </source>
</reference>
<evidence type="ECO:0000259" key="4">
    <source>
        <dbReference type="PROSITE" id="PS50893"/>
    </source>
</evidence>
<keyword evidence="6" id="KW-1185">Reference proteome</keyword>
<gene>
    <name evidence="5" type="ORF">JJQ90_03420</name>
</gene>
<accession>A0ABS6H2X7</accession>
<dbReference type="Pfam" id="PF00005">
    <property type="entry name" value="ABC_tran"/>
    <property type="match status" value="2"/>
</dbReference>
<evidence type="ECO:0000313" key="6">
    <source>
        <dbReference type="Proteomes" id="UP000689967"/>
    </source>
</evidence>
<feature type="domain" description="ABC transporter" evidence="4">
    <location>
        <begin position="310"/>
        <end position="519"/>
    </location>
</feature>
<dbReference type="InterPro" id="IPR003439">
    <property type="entry name" value="ABC_transporter-like_ATP-bd"/>
</dbReference>
<evidence type="ECO:0000313" key="5">
    <source>
        <dbReference type="EMBL" id="MBU8542736.1"/>
    </source>
</evidence>
<evidence type="ECO:0000256" key="2">
    <source>
        <dbReference type="ARBA" id="ARBA00022741"/>
    </source>
</evidence>
<name>A0ABS6H2X7_9PROT</name>
<sequence>MDFGPARTVKDDPMSLITLETLGMSVGVPLFTNLDLAIHKGDRIGLVAHNGGGKSTLLRVLAERSEPTAGRCRYGRNLRVTLMQQDPEPASLKLPVRDVLLQALPAESREWEGWRVDVALGAMDVPAEMHDRPLGTLSGGWQRMVLLVRAWLTEPDVLLMDEPTNHLDLQWIGQLQRWIAALPQDVALLVASHDRAFLDAVTRRTLFLRREASAEFAAPYAAARASLAELDEATARRHETELRQATRLRQQAAKLHNIGVNSGSDLLKVKTKQLQDRAERIEAAARPAYREGSAGQIRLADGSTHARTLLTLDSVKVAAPGGRRLFATGKLRIQPGDRVVLLGANGSGKSRLLGLVTEAIQGHSQPGVTVSATVVAGICDQTLSHLRPEETLHDAIRSRFAIGDQRIRTLLATAGFPVEREGHSIGQLSGGQRARLAMLILQLQEPNFYLLDEPTNHLDIEGQEMLEEELRQREGACLLVSHDRRFVENVGTRFWLIERGLLLETDDPRAFFAAAMAEG</sequence>
<dbReference type="SMART" id="SM00382">
    <property type="entry name" value="AAA"/>
    <property type="match status" value="2"/>
</dbReference>
<organism evidence="5 6">
    <name type="scientific">Falsiroseomonas oleicola</name>
    <dbReference type="NCBI Taxonomy" id="2801474"/>
    <lineage>
        <taxon>Bacteria</taxon>
        <taxon>Pseudomonadati</taxon>
        <taxon>Pseudomonadota</taxon>
        <taxon>Alphaproteobacteria</taxon>
        <taxon>Acetobacterales</taxon>
        <taxon>Roseomonadaceae</taxon>
        <taxon>Falsiroseomonas</taxon>
    </lineage>
</organism>